<proteinExistence type="predicted"/>
<keyword evidence="2" id="KW-0378">Hydrolase</keyword>
<dbReference type="EC" id="3.3.2.10" evidence="2"/>
<dbReference type="PANTHER" id="PTHR43798:SF24">
    <property type="entry name" value="CIS-3-ALKYL-4-ALKYLOXETAN-2-ONE DECARBOXYLASE"/>
    <property type="match status" value="1"/>
</dbReference>
<dbReference type="InterPro" id="IPR050266">
    <property type="entry name" value="AB_hydrolase_sf"/>
</dbReference>
<dbReference type="AlphaFoldDB" id="A0A449G806"/>
<name>A0A449G806_NOCFR</name>
<dbReference type="GO" id="GO:0004301">
    <property type="term" value="F:epoxide hydrolase activity"/>
    <property type="evidence" value="ECO:0007669"/>
    <property type="project" value="UniProtKB-EC"/>
</dbReference>
<dbReference type="InterPro" id="IPR029058">
    <property type="entry name" value="AB_hydrolase_fold"/>
</dbReference>
<sequence>MSSSLDSTVRETTVDGVRVAYVTAGRGEPLVLLHGWPEDHRAWSHQLAPLAAVRRVIAPDLPGWGASDRDVRLSHDYDSEVDRLARLLDALGLDGVDLACHDYGGFLGLGFLHRYPHRVRRFALLNSRAHGTFTWPYRLLFGAFTTLASHRATRRLLTVRAMYPLHRRGLRGYVRNGSFSPGLLDDYLSMLRTPEGRRWYAHFWAGYRVRVRPELAANLTAVDCPTTVIWGRRDPAIPLRTARELASRIPGAHLVLLDADHFVMEQRPAEVTEALLAWLDRPVQNTAAAN</sequence>
<dbReference type="PRINTS" id="PR00111">
    <property type="entry name" value="ABHYDROLASE"/>
</dbReference>
<dbReference type="EMBL" id="CAACYE010000005">
    <property type="protein sequence ID" value="VFA81858.1"/>
    <property type="molecule type" value="Genomic_DNA"/>
</dbReference>
<dbReference type="InterPro" id="IPR000639">
    <property type="entry name" value="Epox_hydrolase-like"/>
</dbReference>
<dbReference type="PANTHER" id="PTHR43798">
    <property type="entry name" value="MONOACYLGLYCEROL LIPASE"/>
    <property type="match status" value="1"/>
</dbReference>
<dbReference type="Gene3D" id="3.40.50.1820">
    <property type="entry name" value="alpha/beta hydrolase"/>
    <property type="match status" value="1"/>
</dbReference>
<dbReference type="GO" id="GO:0016020">
    <property type="term" value="C:membrane"/>
    <property type="evidence" value="ECO:0007669"/>
    <property type="project" value="TreeGrafter"/>
</dbReference>
<gene>
    <name evidence="2" type="ORF">NCTC1935_00316</name>
</gene>
<organism evidence="2">
    <name type="scientific">Nocardia farcinica</name>
    <dbReference type="NCBI Taxonomy" id="37329"/>
    <lineage>
        <taxon>Bacteria</taxon>
        <taxon>Bacillati</taxon>
        <taxon>Actinomycetota</taxon>
        <taxon>Actinomycetes</taxon>
        <taxon>Mycobacteriales</taxon>
        <taxon>Nocardiaceae</taxon>
        <taxon>Nocardia</taxon>
    </lineage>
</organism>
<dbReference type="Pfam" id="PF00561">
    <property type="entry name" value="Abhydrolase_1"/>
    <property type="match status" value="1"/>
</dbReference>
<reference evidence="2" key="1">
    <citation type="submission" date="2019-02" db="EMBL/GenBank/DDBJ databases">
        <authorList>
            <consortium name="Pathogen Informatics"/>
        </authorList>
    </citation>
    <scope>NUCLEOTIDE SEQUENCE</scope>
    <source>
        <strain evidence="2">3012STDY6733949</strain>
    </source>
</reference>
<feature type="domain" description="AB hydrolase-1" evidence="1">
    <location>
        <begin position="29"/>
        <end position="268"/>
    </location>
</feature>
<protein>
    <submittedName>
        <fullName evidence="2">Soluble epoxide hydrolase</fullName>
        <ecNumber evidence="2">3.3.2.10</ecNumber>
    </submittedName>
</protein>
<dbReference type="SUPFAM" id="SSF53474">
    <property type="entry name" value="alpha/beta-Hydrolases"/>
    <property type="match status" value="1"/>
</dbReference>
<dbReference type="RefSeq" id="WP_137354402.1">
    <property type="nucleotide sequence ID" value="NZ_CAACYE020000001.1"/>
</dbReference>
<evidence type="ECO:0000259" key="1">
    <source>
        <dbReference type="Pfam" id="PF00561"/>
    </source>
</evidence>
<dbReference type="PRINTS" id="PR00412">
    <property type="entry name" value="EPOXHYDRLASE"/>
</dbReference>
<dbReference type="InterPro" id="IPR000073">
    <property type="entry name" value="AB_hydrolase_1"/>
</dbReference>
<evidence type="ECO:0000313" key="2">
    <source>
        <dbReference type="EMBL" id="VFA81858.1"/>
    </source>
</evidence>
<accession>A0A449G806</accession>